<dbReference type="Gene3D" id="3.60.15.10">
    <property type="entry name" value="Ribonuclease Z/Hydroxyacylglutathione hydrolase-like"/>
    <property type="match status" value="1"/>
</dbReference>
<keyword evidence="8" id="KW-0233">DNA recombination</keyword>
<keyword evidence="7" id="KW-0269">Exonuclease</keyword>
<dbReference type="OrthoDB" id="262529at2759"/>
<dbReference type="Pfam" id="PF07522">
    <property type="entry name" value="DRMBL"/>
    <property type="match status" value="1"/>
</dbReference>
<dbReference type="SUPFAM" id="SSF56281">
    <property type="entry name" value="Metallo-hydrolase/oxidoreductase"/>
    <property type="match status" value="1"/>
</dbReference>
<keyword evidence="6" id="KW-0378">Hydrolase</keyword>
<dbReference type="GO" id="GO:0003684">
    <property type="term" value="F:damaged DNA binding"/>
    <property type="evidence" value="ECO:0007669"/>
    <property type="project" value="TreeGrafter"/>
</dbReference>
<reference evidence="14 15" key="1">
    <citation type="submission" date="2015-01" db="EMBL/GenBank/DDBJ databases">
        <title>Evolution of Trichinella species and genotypes.</title>
        <authorList>
            <person name="Korhonen P.K."/>
            <person name="Edoardo P."/>
            <person name="Giuseppe L.R."/>
            <person name="Gasser R.B."/>
        </authorList>
    </citation>
    <scope>NUCLEOTIDE SEQUENCE [LARGE SCALE GENOMIC DNA]</scope>
    <source>
        <strain evidence="14">ISS1980</strain>
    </source>
</reference>
<dbReference type="GO" id="GO:0006310">
    <property type="term" value="P:DNA recombination"/>
    <property type="evidence" value="ECO:0007669"/>
    <property type="project" value="UniProtKB-KW"/>
</dbReference>
<evidence type="ECO:0000256" key="8">
    <source>
        <dbReference type="ARBA" id="ARBA00023172"/>
    </source>
</evidence>
<dbReference type="InterPro" id="IPR036866">
    <property type="entry name" value="RibonucZ/Hydroxyglut_hydro"/>
</dbReference>
<dbReference type="GO" id="GO:0000723">
    <property type="term" value="P:telomere maintenance"/>
    <property type="evidence" value="ECO:0007669"/>
    <property type="project" value="TreeGrafter"/>
</dbReference>
<evidence type="ECO:0000256" key="6">
    <source>
        <dbReference type="ARBA" id="ARBA00022801"/>
    </source>
</evidence>
<name>A0A0V1MAU8_9BILA</name>
<evidence type="ECO:0000313" key="14">
    <source>
        <dbReference type="EMBL" id="KRZ68823.1"/>
    </source>
</evidence>
<dbReference type="GO" id="GO:0006303">
    <property type="term" value="P:double-strand break repair via nonhomologous end joining"/>
    <property type="evidence" value="ECO:0007669"/>
    <property type="project" value="TreeGrafter"/>
</dbReference>
<sequence length="395" mass="45400">MRTFRGRMHEYKHVAIDYFKEPVLDATDFFLSHFHEDHVDGLDNEAFLNRLEIEECNVHEIAFSGCKLYAHWISCHLLLSDDRFLHLEPHLIPIETNAPFGLEMTKHGSTVCVTALSSGHCVGSVMFLFEGSEGTVLYTGDIRLTVSDVRRMPALHDNHRLKSIQSVYFDSTFCNEHTSWFPKREDSLLALHATASKWLHENESHRILLYLPYKYGFEFLLLKLAELFKQKIHVKETLLKAYKHIPELKNHITANAQETQLHACTSGCISAESQDYCIKSEINDKNVLLIKPSVLWFAKNATHRNEIILKTESKSGPLYRLLYCNHASLAEIISLLKYLQPEYAIACDEPWNSTIEEMNTLLLKQLSDIKTNLKAVPNAKFTIASKNNELRIELV</sequence>
<keyword evidence="5" id="KW-0227">DNA damage</keyword>
<organism evidence="14 15">
    <name type="scientific">Trichinella papuae</name>
    <dbReference type="NCBI Taxonomy" id="268474"/>
    <lineage>
        <taxon>Eukaryota</taxon>
        <taxon>Metazoa</taxon>
        <taxon>Ecdysozoa</taxon>
        <taxon>Nematoda</taxon>
        <taxon>Enoplea</taxon>
        <taxon>Dorylaimia</taxon>
        <taxon>Trichinellida</taxon>
        <taxon>Trichinellidae</taxon>
        <taxon>Trichinella</taxon>
    </lineage>
</organism>
<gene>
    <name evidence="14" type="primary">dclre1c</name>
    <name evidence="14" type="ORF">T10_935</name>
</gene>
<evidence type="ECO:0000256" key="1">
    <source>
        <dbReference type="ARBA" id="ARBA00004123"/>
    </source>
</evidence>
<dbReference type="SMART" id="SM00849">
    <property type="entry name" value="Lactamase_B"/>
    <property type="match status" value="1"/>
</dbReference>
<feature type="domain" description="Metallo-beta-lactamase" evidence="13">
    <location>
        <begin position="5"/>
        <end position="177"/>
    </location>
</feature>
<protein>
    <recommendedName>
        <fullName evidence="11">Protein artemis</fullName>
    </recommendedName>
    <alternativeName>
        <fullName evidence="12">DNA cross-link repair 1C protein</fullName>
    </alternativeName>
</protein>
<dbReference type="PANTHER" id="PTHR23240">
    <property type="entry name" value="DNA CROSS-LINK REPAIR PROTEIN PSO2/SNM1-RELATED"/>
    <property type="match status" value="1"/>
</dbReference>
<evidence type="ECO:0000256" key="2">
    <source>
        <dbReference type="ARBA" id="ARBA00010304"/>
    </source>
</evidence>
<dbReference type="EMBL" id="JYDO01000153">
    <property type="protein sequence ID" value="KRZ68823.1"/>
    <property type="molecule type" value="Genomic_DNA"/>
</dbReference>
<dbReference type="GO" id="GO:0004519">
    <property type="term" value="F:endonuclease activity"/>
    <property type="evidence" value="ECO:0007669"/>
    <property type="project" value="UniProtKB-KW"/>
</dbReference>
<comment type="similarity">
    <text evidence="2">Belongs to the DNA repair metallo-beta-lactamase (DRMBL) family.</text>
</comment>
<dbReference type="InterPro" id="IPR011084">
    <property type="entry name" value="DRMBL"/>
</dbReference>
<keyword evidence="3" id="KW-0540">Nuclease</keyword>
<evidence type="ECO:0000256" key="9">
    <source>
        <dbReference type="ARBA" id="ARBA00023204"/>
    </source>
</evidence>
<dbReference type="AlphaFoldDB" id="A0A0V1MAU8"/>
<proteinExistence type="inferred from homology"/>
<evidence type="ECO:0000256" key="5">
    <source>
        <dbReference type="ARBA" id="ARBA00022763"/>
    </source>
</evidence>
<evidence type="ECO:0000256" key="7">
    <source>
        <dbReference type="ARBA" id="ARBA00022839"/>
    </source>
</evidence>
<dbReference type="GO" id="GO:0035312">
    <property type="term" value="F:5'-3' DNA exonuclease activity"/>
    <property type="evidence" value="ECO:0007669"/>
    <property type="project" value="TreeGrafter"/>
</dbReference>
<comment type="caution">
    <text evidence="14">The sequence shown here is derived from an EMBL/GenBank/DDBJ whole genome shotgun (WGS) entry which is preliminary data.</text>
</comment>
<dbReference type="InterPro" id="IPR001279">
    <property type="entry name" value="Metallo-B-lactamas"/>
</dbReference>
<keyword evidence="15" id="KW-1185">Reference proteome</keyword>
<evidence type="ECO:0000256" key="10">
    <source>
        <dbReference type="ARBA" id="ARBA00023242"/>
    </source>
</evidence>
<dbReference type="GO" id="GO:0005634">
    <property type="term" value="C:nucleus"/>
    <property type="evidence" value="ECO:0007669"/>
    <property type="project" value="UniProtKB-SubCell"/>
</dbReference>
<dbReference type="STRING" id="268474.A0A0V1MAU8"/>
<evidence type="ECO:0000256" key="3">
    <source>
        <dbReference type="ARBA" id="ARBA00022722"/>
    </source>
</evidence>
<keyword evidence="10" id="KW-0539">Nucleus</keyword>
<evidence type="ECO:0000256" key="12">
    <source>
        <dbReference type="ARBA" id="ARBA00042677"/>
    </source>
</evidence>
<dbReference type="PANTHER" id="PTHR23240:SF8">
    <property type="entry name" value="PROTEIN ARTEMIS"/>
    <property type="match status" value="1"/>
</dbReference>
<evidence type="ECO:0000256" key="11">
    <source>
        <dbReference type="ARBA" id="ARBA00039759"/>
    </source>
</evidence>
<accession>A0A0V1MAU8</accession>
<comment type="subcellular location">
    <subcellularLocation>
        <location evidence="1">Nucleus</location>
    </subcellularLocation>
</comment>
<evidence type="ECO:0000256" key="4">
    <source>
        <dbReference type="ARBA" id="ARBA00022759"/>
    </source>
</evidence>
<dbReference type="GO" id="GO:0036297">
    <property type="term" value="P:interstrand cross-link repair"/>
    <property type="evidence" value="ECO:0007669"/>
    <property type="project" value="TreeGrafter"/>
</dbReference>
<evidence type="ECO:0000259" key="13">
    <source>
        <dbReference type="SMART" id="SM00849"/>
    </source>
</evidence>
<evidence type="ECO:0000313" key="15">
    <source>
        <dbReference type="Proteomes" id="UP000054843"/>
    </source>
</evidence>
<dbReference type="Gene3D" id="3.40.50.12650">
    <property type="match status" value="1"/>
</dbReference>
<keyword evidence="9" id="KW-0234">DNA repair</keyword>
<dbReference type="Proteomes" id="UP000054843">
    <property type="component" value="Unassembled WGS sequence"/>
</dbReference>
<keyword evidence="4" id="KW-0255">Endonuclease</keyword>